<proteinExistence type="predicted"/>
<dbReference type="EMBL" id="KZ678394">
    <property type="protein sequence ID" value="PSR97140.1"/>
    <property type="molecule type" value="Genomic_DNA"/>
</dbReference>
<dbReference type="InterPro" id="IPR007213">
    <property type="entry name" value="Ppm1/Ppm2/Tcmp"/>
</dbReference>
<dbReference type="PANTHER" id="PTHR43619:SF2">
    <property type="entry name" value="S-ADENOSYL-L-METHIONINE-DEPENDENT METHYLTRANSFERASES SUPERFAMILY PROTEIN"/>
    <property type="match status" value="1"/>
</dbReference>
<dbReference type="InParanoid" id="A0A2T3AG54"/>
<dbReference type="PANTHER" id="PTHR43619">
    <property type="entry name" value="S-ADENOSYL-L-METHIONINE-DEPENDENT METHYLTRANSFERASE YKTD-RELATED"/>
    <property type="match status" value="1"/>
</dbReference>
<sequence>MAASNQDHRPSHAPAPSSATNNKKIRPNLQGTPETLLSILYMRAIDAKAARPILNDRYAVDIVDSMDYNWAKFGLSAGRSAVFAMRGRFLDRWTADFVKAASVAQRDGDVEDGDGVTVLHLAAGLDTRALRICDALLTGQHGNDRRNEGQDRGDASELTQPAVHWIDIDLPEVMDLRRRLDFPRPTGPRFRYEERAIDVAEAKWLADLALSRTKRTMVIMEGLTMYLTPEQGRGLIEQLTSYFVSSASSSSPAAAAAPQRKHQMCFDCMSPLYMAMQRFDPILTQTGSNFSWLLDDLHELEEWDEHGRLRLADAVFGCDHAETRDLGWKFWLLCWVCSWIPALRRLVMYVRYEW</sequence>
<gene>
    <name evidence="4" type="ORF">BD289DRAFT_119795</name>
</gene>
<dbReference type="InterPro" id="IPR029063">
    <property type="entry name" value="SAM-dependent_MTases_sf"/>
</dbReference>
<organism evidence="4 5">
    <name type="scientific">Coniella lustricola</name>
    <dbReference type="NCBI Taxonomy" id="2025994"/>
    <lineage>
        <taxon>Eukaryota</taxon>
        <taxon>Fungi</taxon>
        <taxon>Dikarya</taxon>
        <taxon>Ascomycota</taxon>
        <taxon>Pezizomycotina</taxon>
        <taxon>Sordariomycetes</taxon>
        <taxon>Sordariomycetidae</taxon>
        <taxon>Diaporthales</taxon>
        <taxon>Schizoparmaceae</taxon>
        <taxon>Coniella</taxon>
    </lineage>
</organism>
<evidence type="ECO:0000256" key="1">
    <source>
        <dbReference type="ARBA" id="ARBA00022603"/>
    </source>
</evidence>
<evidence type="ECO:0000256" key="2">
    <source>
        <dbReference type="ARBA" id="ARBA00022679"/>
    </source>
</evidence>
<dbReference type="AlphaFoldDB" id="A0A2T3AG54"/>
<name>A0A2T3AG54_9PEZI</name>
<dbReference type="Proteomes" id="UP000241462">
    <property type="component" value="Unassembled WGS sequence"/>
</dbReference>
<dbReference type="GO" id="GO:0008168">
    <property type="term" value="F:methyltransferase activity"/>
    <property type="evidence" value="ECO:0007669"/>
    <property type="project" value="UniProtKB-KW"/>
</dbReference>
<feature type="compositionally biased region" description="Basic and acidic residues" evidence="3">
    <location>
        <begin position="1"/>
        <end position="10"/>
    </location>
</feature>
<dbReference type="Pfam" id="PF04072">
    <property type="entry name" value="LCM"/>
    <property type="match status" value="1"/>
</dbReference>
<dbReference type="SUPFAM" id="SSF53335">
    <property type="entry name" value="S-adenosyl-L-methionine-dependent methyltransferases"/>
    <property type="match status" value="1"/>
</dbReference>
<dbReference type="OrthoDB" id="203237at2759"/>
<reference evidence="4 5" key="1">
    <citation type="journal article" date="2018" name="Mycol. Prog.">
        <title>Coniella lustricola, a new species from submerged detritus.</title>
        <authorList>
            <person name="Raudabaugh D.B."/>
            <person name="Iturriaga T."/>
            <person name="Carver A."/>
            <person name="Mondo S."/>
            <person name="Pangilinan J."/>
            <person name="Lipzen A."/>
            <person name="He G."/>
            <person name="Amirebrahimi M."/>
            <person name="Grigoriev I.V."/>
            <person name="Miller A.N."/>
        </authorList>
    </citation>
    <scope>NUCLEOTIDE SEQUENCE [LARGE SCALE GENOMIC DNA]</scope>
    <source>
        <strain evidence="4 5">B22-T-1</strain>
    </source>
</reference>
<evidence type="ECO:0000313" key="4">
    <source>
        <dbReference type="EMBL" id="PSR97140.1"/>
    </source>
</evidence>
<evidence type="ECO:0000313" key="5">
    <source>
        <dbReference type="Proteomes" id="UP000241462"/>
    </source>
</evidence>
<keyword evidence="1 4" id="KW-0489">Methyltransferase</keyword>
<dbReference type="GO" id="GO:0032259">
    <property type="term" value="P:methylation"/>
    <property type="evidence" value="ECO:0007669"/>
    <property type="project" value="UniProtKB-KW"/>
</dbReference>
<keyword evidence="2 4" id="KW-0808">Transferase</keyword>
<protein>
    <submittedName>
        <fullName evidence="4">S-adenosyl-L-methionine-dependent methyltransferase</fullName>
    </submittedName>
</protein>
<keyword evidence="5" id="KW-1185">Reference proteome</keyword>
<accession>A0A2T3AG54</accession>
<dbReference type="Gene3D" id="3.40.50.150">
    <property type="entry name" value="Vaccinia Virus protein VP39"/>
    <property type="match status" value="1"/>
</dbReference>
<dbReference type="STRING" id="2025994.A0A2T3AG54"/>
<feature type="region of interest" description="Disordered" evidence="3">
    <location>
        <begin position="1"/>
        <end position="28"/>
    </location>
</feature>
<evidence type="ECO:0000256" key="3">
    <source>
        <dbReference type="SAM" id="MobiDB-lite"/>
    </source>
</evidence>